<name>A0ABU5EJG5_9FLAO</name>
<accession>A0ABU5EJG5</accession>
<keyword evidence="1" id="KW-1133">Transmembrane helix</keyword>
<comment type="caution">
    <text evidence="2">The sequence shown here is derived from an EMBL/GenBank/DDBJ whole genome shotgun (WGS) entry which is preliminary data.</text>
</comment>
<organism evidence="2 3">
    <name type="scientific">Winogradskyella aquimaris</name>
    <dbReference type="NCBI Taxonomy" id="864074"/>
    <lineage>
        <taxon>Bacteria</taxon>
        <taxon>Pseudomonadati</taxon>
        <taxon>Bacteroidota</taxon>
        <taxon>Flavobacteriia</taxon>
        <taxon>Flavobacteriales</taxon>
        <taxon>Flavobacteriaceae</taxon>
        <taxon>Winogradskyella</taxon>
    </lineage>
</organism>
<evidence type="ECO:0000256" key="1">
    <source>
        <dbReference type="SAM" id="Phobius"/>
    </source>
</evidence>
<keyword evidence="1" id="KW-0812">Transmembrane</keyword>
<evidence type="ECO:0000313" key="2">
    <source>
        <dbReference type="EMBL" id="MDY2586494.1"/>
    </source>
</evidence>
<proteinExistence type="predicted"/>
<gene>
    <name evidence="2" type="ORF">SNF14_04040</name>
</gene>
<keyword evidence="1" id="KW-0472">Membrane</keyword>
<feature type="transmembrane region" description="Helical" evidence="1">
    <location>
        <begin position="56"/>
        <end position="73"/>
    </location>
</feature>
<reference evidence="2 3" key="1">
    <citation type="submission" date="2023-11" db="EMBL/GenBank/DDBJ databases">
        <title>Winogradskyella pelagius sp. nov., isolated from coastal sediment.</title>
        <authorList>
            <person name="Li F."/>
        </authorList>
    </citation>
    <scope>NUCLEOTIDE SEQUENCE [LARGE SCALE GENOMIC DNA]</scope>
    <source>
        <strain evidence="2 3">KCTC 23502</strain>
    </source>
</reference>
<protein>
    <recommendedName>
        <fullName evidence="4">Chain length determinant protein</fullName>
    </recommendedName>
</protein>
<dbReference type="RefSeq" id="WP_320554863.1">
    <property type="nucleotide sequence ID" value="NZ_JAXDAE010000002.1"/>
</dbReference>
<dbReference type="EMBL" id="JAXDAE010000002">
    <property type="protein sequence ID" value="MDY2586494.1"/>
    <property type="molecule type" value="Genomic_DNA"/>
</dbReference>
<dbReference type="Proteomes" id="UP001285855">
    <property type="component" value="Unassembled WGS sequence"/>
</dbReference>
<evidence type="ECO:0000313" key="3">
    <source>
        <dbReference type="Proteomes" id="UP001285855"/>
    </source>
</evidence>
<feature type="transmembrane region" description="Helical" evidence="1">
    <location>
        <begin position="324"/>
        <end position="344"/>
    </location>
</feature>
<keyword evidence="3" id="KW-1185">Reference proteome</keyword>
<feature type="transmembrane region" description="Helical" evidence="1">
    <location>
        <begin position="30"/>
        <end position="49"/>
    </location>
</feature>
<evidence type="ECO:0008006" key="4">
    <source>
        <dbReference type="Google" id="ProtNLM"/>
    </source>
</evidence>
<sequence>MSEKLPQEPQNEEVDLGQLFNAIGKLFEKLFSFIGNVLKGIFSAIIFSLKPIVNNFKLVAIILMTSALIGFGVEKLKAPVYVSNMLVRPYYDSKYQLANNVDYFNALIGSENYQELSNIFEIDSSTVAKELVGFEIEIGPETQNDLIKEYDDYIKSLDSTLAVEVTYEDFIENRDILAGSIFSIKAKATDNGVFTSLEQGFIKTFENEYSKKFKAREDSIRKVKKLNYLQELARIEKLQNTYLEIKTNESNKGEFKFGTDGLIPLIQEKTETKEYELFQEELKIRSALRALEEETLETSEYYDILSSFEDVGTIESNIFERFSLVFPAVSLLIMIITYLVVRIFKFIKEYE</sequence>